<organism evidence="1 2">
    <name type="scientific">Paenibacillus anseongense</name>
    <dbReference type="NCBI Taxonomy" id="2682845"/>
    <lineage>
        <taxon>Bacteria</taxon>
        <taxon>Bacillati</taxon>
        <taxon>Bacillota</taxon>
        <taxon>Bacilli</taxon>
        <taxon>Bacillales</taxon>
        <taxon>Paenibacillaceae</taxon>
        <taxon>Paenibacillus</taxon>
    </lineage>
</organism>
<protein>
    <submittedName>
        <fullName evidence="1">Uncharacterized protein</fullName>
    </submittedName>
</protein>
<keyword evidence="2" id="KW-1185">Reference proteome</keyword>
<sequence>MSTKAKKKPITATGDSLIYVGPTIEHGRLSQYTILKNGIPTHVQDLVSGNADIAQLIVPVQHLTSTKQAVQKQGTPENAAYARLIKGV</sequence>
<proteinExistence type="predicted"/>
<evidence type="ECO:0000313" key="1">
    <source>
        <dbReference type="EMBL" id="MVQ33708.1"/>
    </source>
</evidence>
<dbReference type="EMBL" id="WSEM01000004">
    <property type="protein sequence ID" value="MVQ33708.1"/>
    <property type="molecule type" value="Genomic_DNA"/>
</dbReference>
<gene>
    <name evidence="1" type="ORF">GON05_03490</name>
</gene>
<reference evidence="1 2" key="1">
    <citation type="submission" date="2019-12" db="EMBL/GenBank/DDBJ databases">
        <authorList>
            <person name="Huq M.A."/>
        </authorList>
    </citation>
    <scope>NUCLEOTIDE SEQUENCE [LARGE SCALE GENOMIC DNA]</scope>
    <source>
        <strain evidence="1 2">MAH-34</strain>
    </source>
</reference>
<accession>A0ABW9U118</accession>
<comment type="caution">
    <text evidence="1">The sequence shown here is derived from an EMBL/GenBank/DDBJ whole genome shotgun (WGS) entry which is preliminary data.</text>
</comment>
<dbReference type="RefSeq" id="WP_157317828.1">
    <property type="nucleotide sequence ID" value="NZ_WSEM01000004.1"/>
</dbReference>
<name>A0ABW9U118_9BACL</name>
<evidence type="ECO:0000313" key="2">
    <source>
        <dbReference type="Proteomes" id="UP000467637"/>
    </source>
</evidence>
<dbReference type="Proteomes" id="UP000467637">
    <property type="component" value="Unassembled WGS sequence"/>
</dbReference>